<accession>A0A840HPX4</accession>
<comment type="caution">
    <text evidence="1">The sequence shown here is derived from an EMBL/GenBank/DDBJ whole genome shotgun (WGS) entry which is preliminary data.</text>
</comment>
<reference evidence="1 2" key="1">
    <citation type="submission" date="2020-08" db="EMBL/GenBank/DDBJ databases">
        <title>Genomic Encyclopedia of Type Strains, Phase IV (KMG-IV): sequencing the most valuable type-strain genomes for metagenomic binning, comparative biology and taxonomic classification.</title>
        <authorList>
            <person name="Goeker M."/>
        </authorList>
    </citation>
    <scope>NUCLEOTIDE SEQUENCE [LARGE SCALE GENOMIC DNA]</scope>
    <source>
        <strain evidence="1 2">DSM 7465</strain>
    </source>
</reference>
<gene>
    <name evidence="1" type="ORF">HNQ99_000382</name>
</gene>
<organism evidence="1 2">
    <name type="scientific">Rhizorhapis suberifaciens</name>
    <name type="common">corky root of lettuce</name>
    <dbReference type="NCBI Taxonomy" id="13656"/>
    <lineage>
        <taxon>Bacteria</taxon>
        <taxon>Pseudomonadati</taxon>
        <taxon>Pseudomonadota</taxon>
        <taxon>Alphaproteobacteria</taxon>
        <taxon>Sphingomonadales</taxon>
        <taxon>Sphingomonadaceae</taxon>
        <taxon>Rhizorhapis</taxon>
    </lineage>
</organism>
<sequence length="105" mass="10986">MTFTSAHAGAAKEEPVQLQVERSDGQVLLLVTGKAQEPTKLRFELTVEGDSTVRNASSATLAANAAPVILSKVVIGDNRPWSARLSVTMADGLSYAVTADNSSAK</sequence>
<keyword evidence="2" id="KW-1185">Reference proteome</keyword>
<evidence type="ECO:0000313" key="1">
    <source>
        <dbReference type="EMBL" id="MBB4640102.1"/>
    </source>
</evidence>
<name>A0A840HPX4_9SPHN</name>
<protein>
    <submittedName>
        <fullName evidence="1">Uncharacterized protein</fullName>
    </submittedName>
</protein>
<dbReference type="Proteomes" id="UP000575068">
    <property type="component" value="Unassembled WGS sequence"/>
</dbReference>
<proteinExistence type="predicted"/>
<evidence type="ECO:0000313" key="2">
    <source>
        <dbReference type="Proteomes" id="UP000575068"/>
    </source>
</evidence>
<dbReference type="EMBL" id="JACHOV010000001">
    <property type="protein sequence ID" value="MBB4640102.1"/>
    <property type="molecule type" value="Genomic_DNA"/>
</dbReference>
<dbReference type="RefSeq" id="WP_184473934.1">
    <property type="nucleotide sequence ID" value="NZ_JACHOV010000001.1"/>
</dbReference>
<dbReference type="AlphaFoldDB" id="A0A840HPX4"/>